<dbReference type="Pfam" id="PF00970">
    <property type="entry name" value="FAD_binding_6"/>
    <property type="match status" value="1"/>
</dbReference>
<dbReference type="Gene3D" id="2.40.30.10">
    <property type="entry name" value="Translation factors"/>
    <property type="match status" value="1"/>
</dbReference>
<organism evidence="2 3">
    <name type="scientific">Candidatus Dojkabacteria bacterium</name>
    <dbReference type="NCBI Taxonomy" id="2099670"/>
    <lineage>
        <taxon>Bacteria</taxon>
        <taxon>Candidatus Dojkabacteria</taxon>
    </lineage>
</organism>
<dbReference type="InterPro" id="IPR050415">
    <property type="entry name" value="MRET"/>
</dbReference>
<feature type="non-terminal residue" evidence="2">
    <location>
        <position position="136"/>
    </location>
</feature>
<dbReference type="EMBL" id="JAGQLJ010000091">
    <property type="protein sequence ID" value="MCA9381383.1"/>
    <property type="molecule type" value="Genomic_DNA"/>
</dbReference>
<dbReference type="Gene3D" id="3.40.50.80">
    <property type="entry name" value="Nucleotide-binding domain of ferredoxin-NADP reductase (FNR) module"/>
    <property type="match status" value="1"/>
</dbReference>
<feature type="domain" description="FAD-binding FR-type" evidence="1">
    <location>
        <begin position="1"/>
        <end position="93"/>
    </location>
</feature>
<reference evidence="2" key="1">
    <citation type="submission" date="2020-04" db="EMBL/GenBank/DDBJ databases">
        <authorList>
            <person name="Zhang T."/>
        </authorList>
    </citation>
    <scope>NUCLEOTIDE SEQUENCE</scope>
    <source>
        <strain evidence="2">HKST-UBA13</strain>
    </source>
</reference>
<name>A0A955L1X8_9BACT</name>
<dbReference type="InterPro" id="IPR008333">
    <property type="entry name" value="Cbr1-like_FAD-bd_dom"/>
</dbReference>
<sequence length="136" mass="15106">MKSKLIYKNQITPSIIEVDLELAESVNFMPGQYVNVTVGEPFRRPYSVTSYEEKTLKILVGNGNPGKGADFFTKAEIGMIIEISVPMGEFGIKDNTEKSIFIATGSGLAPFITMIKSLNSAPVFLLYRIKNYDEDL</sequence>
<dbReference type="CDD" id="cd00322">
    <property type="entry name" value="FNR_like"/>
    <property type="match status" value="1"/>
</dbReference>
<dbReference type="SUPFAM" id="SSF63380">
    <property type="entry name" value="Riboflavin synthase domain-like"/>
    <property type="match status" value="1"/>
</dbReference>
<dbReference type="PANTHER" id="PTHR47354">
    <property type="entry name" value="NADH OXIDOREDUCTASE HCR"/>
    <property type="match status" value="1"/>
</dbReference>
<gene>
    <name evidence="2" type="ORF">KC678_03900</name>
</gene>
<reference evidence="2" key="2">
    <citation type="journal article" date="2021" name="Microbiome">
        <title>Successional dynamics and alternative stable states in a saline activated sludge microbial community over 9 years.</title>
        <authorList>
            <person name="Wang Y."/>
            <person name="Ye J."/>
            <person name="Ju F."/>
            <person name="Liu L."/>
            <person name="Boyd J.A."/>
            <person name="Deng Y."/>
            <person name="Parks D.H."/>
            <person name="Jiang X."/>
            <person name="Yin X."/>
            <person name="Woodcroft B.J."/>
            <person name="Tyson G.W."/>
            <person name="Hugenholtz P."/>
            <person name="Polz M.F."/>
            <person name="Zhang T."/>
        </authorList>
    </citation>
    <scope>NUCLEOTIDE SEQUENCE</scope>
    <source>
        <strain evidence="2">HKST-UBA13</strain>
    </source>
</reference>
<proteinExistence type="predicted"/>
<protein>
    <submittedName>
        <fullName evidence="2">FAD-dependent oxidoreductase</fullName>
    </submittedName>
</protein>
<dbReference type="AlphaFoldDB" id="A0A955L1X8"/>
<dbReference type="PROSITE" id="PS51384">
    <property type="entry name" value="FAD_FR"/>
    <property type="match status" value="1"/>
</dbReference>
<evidence type="ECO:0000313" key="3">
    <source>
        <dbReference type="Proteomes" id="UP000775877"/>
    </source>
</evidence>
<dbReference type="InterPro" id="IPR017938">
    <property type="entry name" value="Riboflavin_synthase-like_b-brl"/>
</dbReference>
<dbReference type="Proteomes" id="UP000775877">
    <property type="component" value="Unassembled WGS sequence"/>
</dbReference>
<dbReference type="InterPro" id="IPR017927">
    <property type="entry name" value="FAD-bd_FR_type"/>
</dbReference>
<evidence type="ECO:0000259" key="1">
    <source>
        <dbReference type="PROSITE" id="PS51384"/>
    </source>
</evidence>
<dbReference type="PANTHER" id="PTHR47354:SF5">
    <property type="entry name" value="PROTEIN RFBI"/>
    <property type="match status" value="1"/>
</dbReference>
<dbReference type="PRINTS" id="PR00410">
    <property type="entry name" value="PHEHYDRXLASE"/>
</dbReference>
<accession>A0A955L1X8</accession>
<dbReference type="SUPFAM" id="SSF52343">
    <property type="entry name" value="Ferredoxin reductase-like, C-terminal NADP-linked domain"/>
    <property type="match status" value="1"/>
</dbReference>
<dbReference type="GO" id="GO:0016491">
    <property type="term" value="F:oxidoreductase activity"/>
    <property type="evidence" value="ECO:0007669"/>
    <property type="project" value="InterPro"/>
</dbReference>
<comment type="caution">
    <text evidence="2">The sequence shown here is derived from an EMBL/GenBank/DDBJ whole genome shotgun (WGS) entry which is preliminary data.</text>
</comment>
<dbReference type="InterPro" id="IPR039261">
    <property type="entry name" value="FNR_nucleotide-bd"/>
</dbReference>
<evidence type="ECO:0000313" key="2">
    <source>
        <dbReference type="EMBL" id="MCA9381383.1"/>
    </source>
</evidence>